<protein>
    <recommendedName>
        <fullName evidence="3">Restriction endonuclease type IV Mrr domain-containing protein</fullName>
    </recommendedName>
</protein>
<organism evidence="1 2">
    <name type="scientific">Kribbella yunnanensis</name>
    <dbReference type="NCBI Taxonomy" id="190194"/>
    <lineage>
        <taxon>Bacteria</taxon>
        <taxon>Bacillati</taxon>
        <taxon>Actinomycetota</taxon>
        <taxon>Actinomycetes</taxon>
        <taxon>Propionibacteriales</taxon>
        <taxon>Kribbellaceae</taxon>
        <taxon>Kribbella</taxon>
    </lineage>
</organism>
<name>A0ABP4V759_9ACTN</name>
<keyword evidence="2" id="KW-1185">Reference proteome</keyword>
<comment type="caution">
    <text evidence="1">The sequence shown here is derived from an EMBL/GenBank/DDBJ whole genome shotgun (WGS) entry which is preliminary data.</text>
</comment>
<dbReference type="EMBL" id="BAAANF010000031">
    <property type="protein sequence ID" value="GAA1719180.1"/>
    <property type="molecule type" value="Genomic_DNA"/>
</dbReference>
<evidence type="ECO:0000313" key="1">
    <source>
        <dbReference type="EMBL" id="GAA1719180.1"/>
    </source>
</evidence>
<gene>
    <name evidence="1" type="ORF">GCM10009745_80170</name>
</gene>
<sequence>MNEDPGRLEGHELLAWLAEPPSSTPDPIPTTAPAHLPFEQLEPDAFERLVLAVTETRYEVEDAGQYGVRGQKQHGIDLFGRLVSSGTSDPRYVTVQCRNVDGVTVAGLGGAVDQFLAGLWAERSDLFVYATRASVRRTKLREAVEAEAVRLRAQRIRFEVWDGERLSVMLRDQIKIVTTYFGEATAKAFCVAPERSEALAEVPALTSPSGPPSFASWQSVLPGDLTAFGLMNLKDHSSPYVGSPAVWQSDTPPSVTIGVSIPTSPLLSRVPSTSRVRQEFLNLLSDSPISKFLETLAPGAEAARWHSHNEVGRAHYAAIRSIEGIAGPPAAWSRLLLAEPGRRSSVLDDRCTYFLLHVDWTTTGSTTAAPPVQLVQWRELMNQALGVPAAIARYLVDQVGLELSEEPLPMIGFWLATSSSAKLTQLIDVRGLKQVDASGSSQWYDAYAVAAPAGEPSDVVVTDWLTRLCDVALHLDGYEESI</sequence>
<evidence type="ECO:0000313" key="2">
    <source>
        <dbReference type="Proteomes" id="UP001500280"/>
    </source>
</evidence>
<proteinExistence type="predicted"/>
<reference evidence="2" key="1">
    <citation type="journal article" date="2019" name="Int. J. Syst. Evol. Microbiol.">
        <title>The Global Catalogue of Microorganisms (GCM) 10K type strain sequencing project: providing services to taxonomists for standard genome sequencing and annotation.</title>
        <authorList>
            <consortium name="The Broad Institute Genomics Platform"/>
            <consortium name="The Broad Institute Genome Sequencing Center for Infectious Disease"/>
            <person name="Wu L."/>
            <person name="Ma J."/>
        </authorList>
    </citation>
    <scope>NUCLEOTIDE SEQUENCE [LARGE SCALE GENOMIC DNA]</scope>
    <source>
        <strain evidence="2">JCM 14307</strain>
    </source>
</reference>
<dbReference type="Proteomes" id="UP001500280">
    <property type="component" value="Unassembled WGS sequence"/>
</dbReference>
<dbReference type="RefSeq" id="WP_344164912.1">
    <property type="nucleotide sequence ID" value="NZ_BAAANF010000031.1"/>
</dbReference>
<evidence type="ECO:0008006" key="3">
    <source>
        <dbReference type="Google" id="ProtNLM"/>
    </source>
</evidence>
<accession>A0ABP4V759</accession>